<dbReference type="OrthoDB" id="6237065at2759"/>
<evidence type="ECO:0000313" key="1">
    <source>
        <dbReference type="EMBL" id="KAA0189412.1"/>
    </source>
</evidence>
<organism evidence="1 2">
    <name type="scientific">Fasciolopsis buskii</name>
    <dbReference type="NCBI Taxonomy" id="27845"/>
    <lineage>
        <taxon>Eukaryota</taxon>
        <taxon>Metazoa</taxon>
        <taxon>Spiralia</taxon>
        <taxon>Lophotrochozoa</taxon>
        <taxon>Platyhelminthes</taxon>
        <taxon>Trematoda</taxon>
        <taxon>Digenea</taxon>
        <taxon>Plagiorchiida</taxon>
        <taxon>Echinostomata</taxon>
        <taxon>Echinostomatoidea</taxon>
        <taxon>Fasciolidae</taxon>
        <taxon>Fasciolopsis</taxon>
    </lineage>
</organism>
<dbReference type="InterPro" id="IPR036691">
    <property type="entry name" value="Endo/exonu/phosph_ase_sf"/>
</dbReference>
<proteinExistence type="predicted"/>
<reference evidence="1" key="1">
    <citation type="submission" date="2019-05" db="EMBL/GenBank/DDBJ databases">
        <title>Annotation for the trematode Fasciolopsis buski.</title>
        <authorList>
            <person name="Choi Y.-J."/>
        </authorList>
    </citation>
    <scope>NUCLEOTIDE SEQUENCE</scope>
    <source>
        <strain evidence="1">HT</strain>
        <tissue evidence="1">Whole worm</tissue>
    </source>
</reference>
<dbReference type="InterPro" id="IPR051675">
    <property type="entry name" value="Endo/Exo/Phosphatase_dom_1"/>
</dbReference>
<dbReference type="PANTHER" id="PTHR21180:SF32">
    <property type="entry name" value="ENDONUCLEASE_EXONUCLEASE_PHOSPHATASE FAMILY DOMAIN-CONTAINING PROTEIN 1"/>
    <property type="match status" value="1"/>
</dbReference>
<keyword evidence="1" id="KW-0255">Endonuclease</keyword>
<protein>
    <submittedName>
        <fullName evidence="1">Endonuclease/exonuclease/phosphatase family domain-containing protein 1</fullName>
    </submittedName>
</protein>
<dbReference type="AlphaFoldDB" id="A0A8E0VJK2"/>
<name>A0A8E0VJK2_9TREM</name>
<gene>
    <name evidence="1" type="ORF">FBUS_07545</name>
</gene>
<dbReference type="Gene3D" id="3.60.10.10">
    <property type="entry name" value="Endonuclease/exonuclease/phosphatase"/>
    <property type="match status" value="1"/>
</dbReference>
<sequence length="477" mass="53273">MREILTFVAQADDETSDLVNSVLQSILLDLIIRSDDVSLGSSNVTIMSCPMVNQTILKRIALHLKRNHCSSFVRPLIPNPSSMRHLSSSTETPMQTELDRINTDHDWRYNLFMQCSKGQLELLFQMEAVKNWSTLMASSRLDCADDLAIGFPPLYREHCSSSSAGYIRVASWNLNRFTLAKAKHPGFREVLCLTILRARISLLVLQEVASLDVVNVICSELNNPTLPHIKQWLYRNPPTRTRCWEAATSINSVGSMFRSSEFAVFLYDKHSGIRIKRTHLLEPRIADAIDAVPKRLRVFSRSPCCALCSVRDERFILVSVHLKAQGLRRSQVGETSAEVEAMTHLVQAFNETQPESTHLVIIGDFNLNPDHKAFSGLKDRGLKSVLEGNQPTTVAGVGKANMTAGNRPHFQSSPMAYDNAWILSRKPTSLSSSEFFTGHSGVITNCLRHPLIPDDTGAGANGFLSDHCPIWFDLMVP</sequence>
<keyword evidence="1" id="KW-0378">Hydrolase</keyword>
<dbReference type="EMBL" id="LUCM01007746">
    <property type="protein sequence ID" value="KAA0189412.1"/>
    <property type="molecule type" value="Genomic_DNA"/>
</dbReference>
<keyword evidence="1" id="KW-0540">Nuclease</keyword>
<dbReference type="Proteomes" id="UP000728185">
    <property type="component" value="Unassembled WGS sequence"/>
</dbReference>
<keyword evidence="2" id="KW-1185">Reference proteome</keyword>
<comment type="caution">
    <text evidence="1">The sequence shown here is derived from an EMBL/GenBank/DDBJ whole genome shotgun (WGS) entry which is preliminary data.</text>
</comment>
<evidence type="ECO:0000313" key="2">
    <source>
        <dbReference type="Proteomes" id="UP000728185"/>
    </source>
</evidence>
<dbReference type="PANTHER" id="PTHR21180">
    <property type="entry name" value="ENDONUCLEASE/EXONUCLEASE/PHOSPHATASE FAMILY DOMAIN-CONTAINING PROTEIN 1"/>
    <property type="match status" value="1"/>
</dbReference>
<dbReference type="GO" id="GO:0004519">
    <property type="term" value="F:endonuclease activity"/>
    <property type="evidence" value="ECO:0007669"/>
    <property type="project" value="UniProtKB-KW"/>
</dbReference>
<accession>A0A8E0VJK2</accession>
<dbReference type="SUPFAM" id="SSF56219">
    <property type="entry name" value="DNase I-like"/>
    <property type="match status" value="1"/>
</dbReference>